<keyword evidence="3" id="KW-1185">Reference proteome</keyword>
<dbReference type="CDD" id="cd01300">
    <property type="entry name" value="YtcJ_like"/>
    <property type="match status" value="1"/>
</dbReference>
<dbReference type="InterPro" id="IPR033932">
    <property type="entry name" value="YtcJ-like"/>
</dbReference>
<reference evidence="3" key="1">
    <citation type="submission" date="2017-08" db="EMBL/GenBank/DDBJ databases">
        <authorList>
            <person name="Varghese N."/>
            <person name="Submissions S."/>
        </authorList>
    </citation>
    <scope>NUCLEOTIDE SEQUENCE [LARGE SCALE GENOMIC DNA]</scope>
    <source>
        <strain evidence="3">JA276</strain>
    </source>
</reference>
<proteinExistence type="predicted"/>
<dbReference type="GO" id="GO:0016810">
    <property type="term" value="F:hydrolase activity, acting on carbon-nitrogen (but not peptide) bonds"/>
    <property type="evidence" value="ECO:0007669"/>
    <property type="project" value="InterPro"/>
</dbReference>
<organism evidence="2 3">
    <name type="scientific">Rhodobacter maris</name>
    <dbReference type="NCBI Taxonomy" id="446682"/>
    <lineage>
        <taxon>Bacteria</taxon>
        <taxon>Pseudomonadati</taxon>
        <taxon>Pseudomonadota</taxon>
        <taxon>Alphaproteobacteria</taxon>
        <taxon>Rhodobacterales</taxon>
        <taxon>Rhodobacter group</taxon>
        <taxon>Rhodobacter</taxon>
    </lineage>
</organism>
<name>A0A285RJE9_9RHOB</name>
<dbReference type="Pfam" id="PF07969">
    <property type="entry name" value="Amidohydro_3"/>
    <property type="match status" value="1"/>
</dbReference>
<dbReference type="OrthoDB" id="9811399at2"/>
<dbReference type="Gene3D" id="3.10.310.70">
    <property type="match status" value="1"/>
</dbReference>
<gene>
    <name evidence="2" type="ORF">SAMN05877831_101257</name>
</gene>
<feature type="domain" description="Amidohydrolase 3" evidence="1">
    <location>
        <begin position="51"/>
        <end position="549"/>
    </location>
</feature>
<dbReference type="AlphaFoldDB" id="A0A285RJE9"/>
<dbReference type="PANTHER" id="PTHR22642:SF2">
    <property type="entry name" value="PROTEIN LONG AFTER FAR-RED 3"/>
    <property type="match status" value="1"/>
</dbReference>
<sequence>MQSPDLILTNARILTMDDTCPRAEAIALAGEHVLALGTTAEMLALAGAETRVIDAAGRSVLPGFFEGHVHLGLGGAELSHLHLDYLHGTEAVAAAFRAFASTHPDRPLLMAQGADYGMLGHPITRHDLDAMIADRPIAMMSHDHHTVWANTAALEATGLMRGAPTPHGHEVVLDGTGLATGELREFEAFAPIIALGGETRINLGIATGEEPSPAPTPAERAADKAMLLAGMEHCAKHGVTSLVNMDGNRYTLELLSEMQAEGQLPLRVKVPFHFKPQMGLEALERATAMTRDFDSDWLSSGFVKMFMDGVIDSRTAYMLNDYIDEPGHRSEPLFATETFKAIATEIDRRGLQIAVHAIGDGAVRTTIDGIEAAQEANGVRDARHRIEHIELIDRADIARLGALGITASLQPPHPPGAMEFPLEPTLSRIGRARWPDAYLWRTLRAEGGAHIAYSSDWPVTDVSVLRGIHAGVTRAPYEGCTDERLSLMETLHAYTAGGAWAAHRDHVTGTLRPGLAADLVMLGGDIEACGPEVIPDLGIALTICGGRILWEAEA</sequence>
<dbReference type="EMBL" id="OBMT01000001">
    <property type="protein sequence ID" value="SOB93828.1"/>
    <property type="molecule type" value="Genomic_DNA"/>
</dbReference>
<dbReference type="Proteomes" id="UP000219111">
    <property type="component" value="Unassembled WGS sequence"/>
</dbReference>
<evidence type="ECO:0000313" key="3">
    <source>
        <dbReference type="Proteomes" id="UP000219111"/>
    </source>
</evidence>
<accession>A0A285RJE9</accession>
<dbReference type="Gene3D" id="3.20.20.140">
    <property type="entry name" value="Metal-dependent hydrolases"/>
    <property type="match status" value="1"/>
</dbReference>
<evidence type="ECO:0000313" key="2">
    <source>
        <dbReference type="EMBL" id="SOB93828.1"/>
    </source>
</evidence>
<dbReference type="RefSeq" id="WP_097068295.1">
    <property type="nucleotide sequence ID" value="NZ_OBMT01000001.1"/>
</dbReference>
<dbReference type="InterPro" id="IPR013108">
    <property type="entry name" value="Amidohydro_3"/>
</dbReference>
<dbReference type="SUPFAM" id="SSF51556">
    <property type="entry name" value="Metallo-dependent hydrolases"/>
    <property type="match status" value="1"/>
</dbReference>
<dbReference type="InterPro" id="IPR011059">
    <property type="entry name" value="Metal-dep_hydrolase_composite"/>
</dbReference>
<dbReference type="SUPFAM" id="SSF51338">
    <property type="entry name" value="Composite domain of metallo-dependent hydrolases"/>
    <property type="match status" value="1"/>
</dbReference>
<dbReference type="InterPro" id="IPR032466">
    <property type="entry name" value="Metal_Hydrolase"/>
</dbReference>
<dbReference type="Gene3D" id="2.30.40.10">
    <property type="entry name" value="Urease, subunit C, domain 1"/>
    <property type="match status" value="1"/>
</dbReference>
<evidence type="ECO:0000259" key="1">
    <source>
        <dbReference type="Pfam" id="PF07969"/>
    </source>
</evidence>
<dbReference type="PANTHER" id="PTHR22642">
    <property type="entry name" value="IMIDAZOLONEPROPIONASE"/>
    <property type="match status" value="1"/>
</dbReference>
<protein>
    <recommendedName>
        <fullName evidence="1">Amidohydrolase 3 domain-containing protein</fullName>
    </recommendedName>
</protein>